<protein>
    <submittedName>
        <fullName evidence="1">Uncharacterized protein</fullName>
    </submittedName>
</protein>
<comment type="caution">
    <text evidence="1">The sequence shown here is derived from an EMBL/GenBank/DDBJ whole genome shotgun (WGS) entry which is preliminary data.</text>
</comment>
<dbReference type="EMBL" id="BAABCY010000025">
    <property type="protein sequence ID" value="GAA3560003.1"/>
    <property type="molecule type" value="Genomic_DNA"/>
</dbReference>
<reference evidence="2" key="1">
    <citation type="journal article" date="2019" name="Int. J. Syst. Evol. Microbiol.">
        <title>The Global Catalogue of Microorganisms (GCM) 10K type strain sequencing project: providing services to taxonomists for standard genome sequencing and annotation.</title>
        <authorList>
            <consortium name="The Broad Institute Genomics Platform"/>
            <consortium name="The Broad Institute Genome Sequencing Center for Infectious Disease"/>
            <person name="Wu L."/>
            <person name="Ma J."/>
        </authorList>
    </citation>
    <scope>NUCLEOTIDE SEQUENCE [LARGE SCALE GENOMIC DNA]</scope>
    <source>
        <strain evidence="2">JCM 17111</strain>
    </source>
</reference>
<accession>A0ABP6X425</accession>
<gene>
    <name evidence="1" type="ORF">GCM10022395_08580</name>
</gene>
<dbReference type="Proteomes" id="UP001500954">
    <property type="component" value="Unassembled WGS sequence"/>
</dbReference>
<evidence type="ECO:0000313" key="1">
    <source>
        <dbReference type="EMBL" id="GAA3560003.1"/>
    </source>
</evidence>
<dbReference type="PROSITE" id="PS51257">
    <property type="entry name" value="PROKAR_LIPOPROTEIN"/>
    <property type="match status" value="1"/>
</dbReference>
<sequence length="130" mass="14916">MKKIFIFTLLSFFGCKNEPICTVNENNAGKEIYDLDEATCFIALKLIKKKSDLNLIRDALLAEMNYMDKIGLNSGNPNPEHEPESNTELDINLMVEYALNEEKVELTKEELIKIYDAEVEYLMFIGVVDE</sequence>
<keyword evidence="2" id="KW-1185">Reference proteome</keyword>
<name>A0ABP6X425_9FLAO</name>
<evidence type="ECO:0000313" key="2">
    <source>
        <dbReference type="Proteomes" id="UP001500954"/>
    </source>
</evidence>
<organism evidence="1 2">
    <name type="scientific">Snuella lapsa</name>
    <dbReference type="NCBI Taxonomy" id="870481"/>
    <lineage>
        <taxon>Bacteria</taxon>
        <taxon>Pseudomonadati</taxon>
        <taxon>Bacteroidota</taxon>
        <taxon>Flavobacteriia</taxon>
        <taxon>Flavobacteriales</taxon>
        <taxon>Flavobacteriaceae</taxon>
        <taxon>Snuella</taxon>
    </lineage>
</organism>
<dbReference type="RefSeq" id="WP_345004592.1">
    <property type="nucleotide sequence ID" value="NZ_BAABCY010000025.1"/>
</dbReference>
<proteinExistence type="predicted"/>